<dbReference type="NCBIfam" id="NF047421">
    <property type="entry name" value="YfmH_fam"/>
    <property type="match status" value="1"/>
</dbReference>
<evidence type="ECO:0000256" key="3">
    <source>
        <dbReference type="ARBA" id="ARBA00022801"/>
    </source>
</evidence>
<dbReference type="STRING" id="319652.IV80_GL000490"/>
<dbReference type="OrthoDB" id="9811314at2"/>
<proteinExistence type="inferred from homology"/>
<dbReference type="Pfam" id="PF00675">
    <property type="entry name" value="Peptidase_M16"/>
    <property type="match status" value="1"/>
</dbReference>
<evidence type="ECO:0000256" key="2">
    <source>
        <dbReference type="ARBA" id="ARBA00022670"/>
    </source>
</evidence>
<evidence type="ECO:0000259" key="6">
    <source>
        <dbReference type="Pfam" id="PF00675"/>
    </source>
</evidence>
<evidence type="ECO:0000313" key="8">
    <source>
        <dbReference type="EMBL" id="KRN65133.1"/>
    </source>
</evidence>
<dbReference type="Pfam" id="PF05193">
    <property type="entry name" value="Peptidase_M16_C"/>
    <property type="match status" value="1"/>
</dbReference>
<evidence type="ECO:0000256" key="1">
    <source>
        <dbReference type="ARBA" id="ARBA00007261"/>
    </source>
</evidence>
<feature type="domain" description="Peptidase M16 N-terminal" evidence="6">
    <location>
        <begin position="63"/>
        <end position="175"/>
    </location>
</feature>
<dbReference type="EMBL" id="JQBR01000012">
    <property type="protein sequence ID" value="KRN65133.1"/>
    <property type="molecule type" value="Genomic_DNA"/>
</dbReference>
<dbReference type="AlphaFoldDB" id="A0A0R2IUE2"/>
<sequence>MHKRVYKAFNETLYTQTLANGLQVNLLPKRGFHKTYAIFSTNFGSIDRTFIPQNETTAVTQPAGIAHFLEHKMFDKKGYDAFDLFGKYGADSNAFTSFTKTSYLFSATQNVRKNLEILLNFVQEPYFTDDSVAKEKGIIGQEIQMYDDDADWQLYMGILNNLYPNHPAHVDIAGTTDSIDKITTHDLYLAYKTFYHPVNMDLFVVGNIDPEEILKWVQENQASKNFKPFKEPQVDNQDIKPKEIVKHRVISLPINRTKCIVGLKGLDDIPAGREGLAYQLQANLMFYLLFGESSEQYLKLYDQGIVDDTFSYEFDVQRSFHYASFSGDTDQPEAFQTQIKEILGQAEQRLSHLTNQFELAKKEMLGRLLQRMDSLEAIANSYDGQMFDQATIFDQAEIYEKMTLDDLIRLAPKLINLEGLSTFEIRPVKGK</sequence>
<feature type="domain" description="Peptidase M16 C-terminal" evidence="7">
    <location>
        <begin position="181"/>
        <end position="345"/>
    </location>
</feature>
<dbReference type="Proteomes" id="UP000051568">
    <property type="component" value="Unassembled WGS sequence"/>
</dbReference>
<comment type="caution">
    <text evidence="8">The sequence shown here is derived from an EMBL/GenBank/DDBJ whole genome shotgun (WGS) entry which is preliminary data.</text>
</comment>
<evidence type="ECO:0000313" key="9">
    <source>
        <dbReference type="Proteomes" id="UP000051568"/>
    </source>
</evidence>
<dbReference type="SUPFAM" id="SSF63411">
    <property type="entry name" value="LuxS/MPP-like metallohydrolase"/>
    <property type="match status" value="2"/>
</dbReference>
<evidence type="ECO:0000256" key="4">
    <source>
        <dbReference type="ARBA" id="ARBA00022833"/>
    </source>
</evidence>
<dbReference type="GO" id="GO:0008237">
    <property type="term" value="F:metallopeptidase activity"/>
    <property type="evidence" value="ECO:0007669"/>
    <property type="project" value="UniProtKB-KW"/>
</dbReference>
<dbReference type="GO" id="GO:0006508">
    <property type="term" value="P:proteolysis"/>
    <property type="evidence" value="ECO:0007669"/>
    <property type="project" value="UniProtKB-KW"/>
</dbReference>
<keyword evidence="9" id="KW-1185">Reference proteome</keyword>
<evidence type="ECO:0000259" key="7">
    <source>
        <dbReference type="Pfam" id="PF05193"/>
    </source>
</evidence>
<organism evidence="8 9">
    <name type="scientific">Pediococcus cellicola</name>
    <dbReference type="NCBI Taxonomy" id="319652"/>
    <lineage>
        <taxon>Bacteria</taxon>
        <taxon>Bacillati</taxon>
        <taxon>Bacillota</taxon>
        <taxon>Bacilli</taxon>
        <taxon>Lactobacillales</taxon>
        <taxon>Lactobacillaceae</taxon>
        <taxon>Pediococcus</taxon>
    </lineage>
</organism>
<dbReference type="InterPro" id="IPR007863">
    <property type="entry name" value="Peptidase_M16_C"/>
</dbReference>
<keyword evidence="4" id="KW-0862">Zinc</keyword>
<protein>
    <submittedName>
        <fullName evidence="8">M16 family peptidase</fullName>
    </submittedName>
</protein>
<comment type="similarity">
    <text evidence="1">Belongs to the peptidase M16 family.</text>
</comment>
<dbReference type="PATRIC" id="fig|319652.3.peg.494"/>
<dbReference type="InterPro" id="IPR011249">
    <property type="entry name" value="Metalloenz_LuxS/M16"/>
</dbReference>
<gene>
    <name evidence="8" type="ORF">IV80_GL000490</name>
</gene>
<evidence type="ECO:0000256" key="5">
    <source>
        <dbReference type="ARBA" id="ARBA00023049"/>
    </source>
</evidence>
<keyword evidence="5" id="KW-0482">Metalloprotease</keyword>
<name>A0A0R2IUE2_9LACO</name>
<dbReference type="GO" id="GO:0046872">
    <property type="term" value="F:metal ion binding"/>
    <property type="evidence" value="ECO:0007669"/>
    <property type="project" value="InterPro"/>
</dbReference>
<dbReference type="PANTHER" id="PTHR43690:SF17">
    <property type="entry name" value="PROTEIN YHJJ"/>
    <property type="match status" value="1"/>
</dbReference>
<keyword evidence="2" id="KW-0645">Protease</keyword>
<dbReference type="RefSeq" id="WP_057752558.1">
    <property type="nucleotide sequence ID" value="NZ_BJVH01000011.1"/>
</dbReference>
<dbReference type="PANTHER" id="PTHR43690">
    <property type="entry name" value="NARDILYSIN"/>
    <property type="match status" value="1"/>
</dbReference>
<keyword evidence="3" id="KW-0378">Hydrolase</keyword>
<reference evidence="8 9" key="1">
    <citation type="journal article" date="2015" name="Genome Announc.">
        <title>Expanding the biotechnology potential of lactobacilli through comparative genomics of 213 strains and associated genera.</title>
        <authorList>
            <person name="Sun Z."/>
            <person name="Harris H.M."/>
            <person name="McCann A."/>
            <person name="Guo C."/>
            <person name="Argimon S."/>
            <person name="Zhang W."/>
            <person name="Yang X."/>
            <person name="Jeffery I.B."/>
            <person name="Cooney J.C."/>
            <person name="Kagawa T.F."/>
            <person name="Liu W."/>
            <person name="Song Y."/>
            <person name="Salvetti E."/>
            <person name="Wrobel A."/>
            <person name="Rasinkangas P."/>
            <person name="Parkhill J."/>
            <person name="Rea M.C."/>
            <person name="O'Sullivan O."/>
            <person name="Ritari J."/>
            <person name="Douillard F.P."/>
            <person name="Paul Ross R."/>
            <person name="Yang R."/>
            <person name="Briner A.E."/>
            <person name="Felis G.E."/>
            <person name="de Vos W.M."/>
            <person name="Barrangou R."/>
            <person name="Klaenhammer T.R."/>
            <person name="Caufield P.W."/>
            <person name="Cui Y."/>
            <person name="Zhang H."/>
            <person name="O'Toole P.W."/>
        </authorList>
    </citation>
    <scope>NUCLEOTIDE SEQUENCE [LARGE SCALE GENOMIC DNA]</scope>
    <source>
        <strain evidence="8 9">DSM 17757</strain>
    </source>
</reference>
<accession>A0A0R2IUE2</accession>
<dbReference type="InterPro" id="IPR011765">
    <property type="entry name" value="Pept_M16_N"/>
</dbReference>
<dbReference type="InterPro" id="IPR050626">
    <property type="entry name" value="Peptidase_M16"/>
</dbReference>
<dbReference type="Gene3D" id="3.30.830.10">
    <property type="entry name" value="Metalloenzyme, LuxS/M16 peptidase-like"/>
    <property type="match status" value="2"/>
</dbReference>